<reference evidence="2 3" key="1">
    <citation type="submission" date="2022-04" db="EMBL/GenBank/DDBJ databases">
        <title>Positive selection, recombination, and allopatry shape intraspecific diversity of widespread and dominant cyanobacteria.</title>
        <authorList>
            <person name="Wei J."/>
            <person name="Shu W."/>
            <person name="Hu C."/>
        </authorList>
    </citation>
    <scope>NUCLEOTIDE SEQUENCE [LARGE SCALE GENOMIC DNA]</scope>
    <source>
        <strain evidence="2 3">AS-A4</strain>
    </source>
</reference>
<evidence type="ECO:0000256" key="1">
    <source>
        <dbReference type="SAM" id="MobiDB-lite"/>
    </source>
</evidence>
<comment type="caution">
    <text evidence="2">The sequence shown here is derived from an EMBL/GenBank/DDBJ whole genome shotgun (WGS) entry which is preliminary data.</text>
</comment>
<gene>
    <name evidence="2" type="ORF">NDI38_27600</name>
</gene>
<name>A0ABV0KSX7_9CYAN</name>
<proteinExistence type="predicted"/>
<keyword evidence="3" id="KW-1185">Reference proteome</keyword>
<dbReference type="Proteomes" id="UP001476950">
    <property type="component" value="Unassembled WGS sequence"/>
</dbReference>
<accession>A0ABV0KSX7</accession>
<feature type="region of interest" description="Disordered" evidence="1">
    <location>
        <begin position="1"/>
        <end position="50"/>
    </location>
</feature>
<organism evidence="2 3">
    <name type="scientific">Stenomitos frigidus AS-A4</name>
    <dbReference type="NCBI Taxonomy" id="2933935"/>
    <lineage>
        <taxon>Bacteria</taxon>
        <taxon>Bacillati</taxon>
        <taxon>Cyanobacteriota</taxon>
        <taxon>Cyanophyceae</taxon>
        <taxon>Leptolyngbyales</taxon>
        <taxon>Leptolyngbyaceae</taxon>
        <taxon>Stenomitos</taxon>
    </lineage>
</organism>
<evidence type="ECO:0000313" key="3">
    <source>
        <dbReference type="Proteomes" id="UP001476950"/>
    </source>
</evidence>
<feature type="compositionally biased region" description="Polar residues" evidence="1">
    <location>
        <begin position="1"/>
        <end position="13"/>
    </location>
</feature>
<dbReference type="EMBL" id="JAMPLM010000054">
    <property type="protein sequence ID" value="MEP1062143.1"/>
    <property type="molecule type" value="Genomic_DNA"/>
</dbReference>
<sequence>MVRPPLTQSTLWQTPPRKKDLWSHRLGPTGDRSVSSGSRYASRVMAARQW</sequence>
<evidence type="ECO:0000313" key="2">
    <source>
        <dbReference type="EMBL" id="MEP1062143.1"/>
    </source>
</evidence>
<protein>
    <submittedName>
        <fullName evidence="2">Uncharacterized protein</fullName>
    </submittedName>
</protein>
<dbReference type="RefSeq" id="WP_190452674.1">
    <property type="nucleotide sequence ID" value="NZ_JAMPLM010000054.1"/>
</dbReference>